<comment type="caution">
    <text evidence="25">The sequence shown here is derived from an EMBL/GenBank/DDBJ whole genome shotgun (WGS) entry which is preliminary data.</text>
</comment>
<evidence type="ECO:0000256" key="6">
    <source>
        <dbReference type="ARBA" id="ARBA00022448"/>
    </source>
</evidence>
<keyword evidence="13 23" id="KW-0067">ATP-binding</keyword>
<dbReference type="AlphaFoldDB" id="A0A2G2X4L7"/>
<feature type="transmembrane region" description="Helical" evidence="23">
    <location>
        <begin position="821"/>
        <end position="844"/>
    </location>
</feature>
<evidence type="ECO:0000256" key="5">
    <source>
        <dbReference type="ARBA" id="ARBA00009339"/>
    </source>
</evidence>
<keyword evidence="11 23" id="KW-0547">Nucleotide-binding</keyword>
<keyword evidence="20" id="KW-0687">Ribonucleoprotein</keyword>
<dbReference type="GO" id="GO:1990904">
    <property type="term" value="C:ribonucleoprotein complex"/>
    <property type="evidence" value="ECO:0007669"/>
    <property type="project" value="UniProtKB-KW"/>
</dbReference>
<dbReference type="SUPFAM" id="SSF81653">
    <property type="entry name" value="Calcium ATPase, transduction domain A"/>
    <property type="match status" value="1"/>
</dbReference>
<name>A0A2G2X4L7_CAPBA</name>
<dbReference type="Pfam" id="PF00702">
    <property type="entry name" value="Hydrolase"/>
    <property type="match status" value="1"/>
</dbReference>
<dbReference type="NCBIfam" id="TIGR01647">
    <property type="entry name" value="ATPase-IIIA_H"/>
    <property type="match status" value="1"/>
</dbReference>
<dbReference type="OrthoDB" id="116380at2759"/>
<dbReference type="Gene3D" id="6.10.140.890">
    <property type="match status" value="1"/>
</dbReference>
<dbReference type="FunFam" id="1.20.1110.10:FF:000045">
    <property type="entry name" value="ATPase 4 plasma membrane-type"/>
    <property type="match status" value="1"/>
</dbReference>
<comment type="function">
    <text evidence="1">The plasma membrane ATPase of plants and fungi is a hydrogen ion pump. The proton gradient it generates drives the active transport of nutrients by H(+)-symport. The resulting external acidification and/or internal alkinization may mediate growth responses.</text>
</comment>
<dbReference type="CDD" id="cd02076">
    <property type="entry name" value="P-type_ATPase_H"/>
    <property type="match status" value="1"/>
</dbReference>
<sequence>MAKHHPDLIMFQKQPGIAIGRLCEKCDGKCVICDSYVRPCTLVRVCDECNYGSFQGRCVICGGVGISDAYYCKECTQQEKDRDGCPKIVNLGSAKTVCFMNPSHKSFMIKKKLAKKQRQNRPIPYWIRMRTDNTIRCGNLLAELLPMIYQNTTVNSLSFIGELLGENKFLKFLGFMWNPLSWVMEAAAIMSIVLANGGGKPPDWPDFVGIVVLLIINSTISFIEENNAGNAAAALMANLAPKTKVLRDGKWSEEEAALLVPGDLISVKLGDIIPADARLLEGDPLKIDQAALTGESLPVTKQPGDEVFSGSTVKQGEIEAVVIATGVHTFFGKAAHLVDSTNQVGHFQKVLTAIGNFCICSILVGIVIEIVVMWPIQKRKYRDGIDNLLVLLIGGIPIAMPTVLSVTMAIGSHRLSQQGAITKRMTAIEEMAGMDVLCSDKTGTLTLNKLTVDKSLIEVFPKNADKETVMLLAARASRVENQDAIDACIVNMLGDAKQARAGIQEVHFFPFNPVDKRTAITYIDDSGNWHRASKGAPEQIIELCGLSGASLKKSHEIIDNFANRGLRSLGVARQTVPEKDKDSAGSPWEFVGLLPLFDPPRHDSAETIRKALELGVNVKMITGDQLAIGKETGRRLGMGTNMYPSSALLGDHKDESIAQIPIDELIEQADGFAGVFPEHKYEIVKKLQERKHICGMTGDGVNDAPALKKADIGIAVADATDAARGASDIVLTEPGLGVIISAVLTSRAIFQRMKNYTIYAVSITIRVVMGFMLIALIWKFDFPPFMVLIIAILNDGTIMTISKDRVKPSPLPDSWKLNEIFATGVVLGTYQALMTVLFFYLAASTDFFTEKFGVRPIKDNHHDLTAAVYLQVSIISQALIFVTRSRSWSFMERPGFLLVVAFLVAQFIATIIAVYANWSFARIHGIGWGWAAIIWVYTIITYLPLDVLKFISRYALSNDAWDSMMQNKTAFTTKKDYGKGEREAQWAVAQRTLHGLQTAESSGLFHDKNYRELNEIAEQAKRRAEVAKYTHE</sequence>
<evidence type="ECO:0000256" key="3">
    <source>
        <dbReference type="ARBA" id="ARBA00008626"/>
    </source>
</evidence>
<dbReference type="SUPFAM" id="SSF56784">
    <property type="entry name" value="HAD-like"/>
    <property type="match status" value="1"/>
</dbReference>
<dbReference type="InterPro" id="IPR018303">
    <property type="entry name" value="ATPase_P-typ_P_site"/>
</dbReference>
<comment type="similarity">
    <text evidence="4 23">Belongs to the cation transport ATPase (P-type) (TC 3.A.3) family. Type IIIA subfamily.</text>
</comment>
<evidence type="ECO:0000256" key="18">
    <source>
        <dbReference type="ARBA" id="ARBA00023065"/>
    </source>
</evidence>
<reference evidence="26" key="2">
    <citation type="journal article" date="2017" name="J. Anim. Genet.">
        <title>Multiple reference genome sequences of hot pepper reveal the massive evolution of plant disease resistance genes by retroduplication.</title>
        <authorList>
            <person name="Kim S."/>
            <person name="Park J."/>
            <person name="Yeom S.-I."/>
            <person name="Kim Y.-M."/>
            <person name="Seo E."/>
            <person name="Kim K.-T."/>
            <person name="Kim M.-S."/>
            <person name="Lee J.M."/>
            <person name="Cheong K."/>
            <person name="Shin H.-S."/>
            <person name="Kim S.-B."/>
            <person name="Han K."/>
            <person name="Lee J."/>
            <person name="Park M."/>
            <person name="Lee H.-A."/>
            <person name="Lee H.-Y."/>
            <person name="Lee Y."/>
            <person name="Oh S."/>
            <person name="Lee J.H."/>
            <person name="Choi E."/>
            <person name="Choi E."/>
            <person name="Lee S.E."/>
            <person name="Jeon J."/>
            <person name="Kim H."/>
            <person name="Choi G."/>
            <person name="Song H."/>
            <person name="Lee J."/>
            <person name="Lee S.-C."/>
            <person name="Kwon J.-K."/>
            <person name="Lee H.-Y."/>
            <person name="Koo N."/>
            <person name="Hong Y."/>
            <person name="Kim R.W."/>
            <person name="Kang W.-H."/>
            <person name="Huh J.H."/>
            <person name="Kang B.-C."/>
            <person name="Yang T.-J."/>
            <person name="Lee Y.-H."/>
            <person name="Bennetzen J.L."/>
            <person name="Choi D."/>
        </authorList>
    </citation>
    <scope>NUCLEOTIDE SEQUENCE [LARGE SCALE GENOMIC DNA]</scope>
    <source>
        <strain evidence="26">cv. PBC81</strain>
    </source>
</reference>
<dbReference type="GO" id="GO:0000398">
    <property type="term" value="P:mRNA splicing, via spliceosome"/>
    <property type="evidence" value="ECO:0007669"/>
    <property type="project" value="InterPro"/>
</dbReference>
<dbReference type="EMBL" id="MLFT02000003">
    <property type="protein sequence ID" value="PHT52403.1"/>
    <property type="molecule type" value="Genomic_DNA"/>
</dbReference>
<dbReference type="PRINTS" id="PR00120">
    <property type="entry name" value="HATPASE"/>
</dbReference>
<feature type="transmembrane region" description="Helical" evidence="23">
    <location>
        <begin position="895"/>
        <end position="916"/>
    </location>
</feature>
<dbReference type="InterPro" id="IPR023214">
    <property type="entry name" value="HAD_sf"/>
</dbReference>
<dbReference type="PRINTS" id="PR00119">
    <property type="entry name" value="CATATPASE"/>
</dbReference>
<dbReference type="FunFam" id="1.10.1620.10:FF:000001">
    <property type="entry name" value="60S ribosomal protein-like L39"/>
    <property type="match status" value="1"/>
</dbReference>
<keyword evidence="6 23" id="KW-0813">Transport</keyword>
<dbReference type="SUPFAM" id="SSF81665">
    <property type="entry name" value="Calcium ATPase, transmembrane domain M"/>
    <property type="match status" value="1"/>
</dbReference>
<keyword evidence="26" id="KW-1185">Reference proteome</keyword>
<evidence type="ECO:0000313" key="25">
    <source>
        <dbReference type="EMBL" id="PHT52403.1"/>
    </source>
</evidence>
<dbReference type="InterPro" id="IPR036412">
    <property type="entry name" value="HAD-like_sf"/>
</dbReference>
<feature type="transmembrane region" description="Helical" evidence="23">
    <location>
        <begin position="756"/>
        <end position="778"/>
    </location>
</feature>
<evidence type="ECO:0000256" key="20">
    <source>
        <dbReference type="ARBA" id="ARBA00023274"/>
    </source>
</evidence>
<dbReference type="Gene3D" id="1.20.1110.10">
    <property type="entry name" value="Calcium-transporting ATPase, transmembrane domain"/>
    <property type="match status" value="1"/>
</dbReference>
<dbReference type="GO" id="GO:0120029">
    <property type="term" value="P:proton export across plasma membrane"/>
    <property type="evidence" value="ECO:0007669"/>
    <property type="project" value="UniProtKB-UniRule"/>
</dbReference>
<dbReference type="Gene3D" id="3.40.50.1000">
    <property type="entry name" value="HAD superfamily/HAD-like"/>
    <property type="match status" value="1"/>
</dbReference>
<dbReference type="InterPro" id="IPR001757">
    <property type="entry name" value="P_typ_ATPase"/>
</dbReference>
<dbReference type="GO" id="GO:0005524">
    <property type="term" value="F:ATP binding"/>
    <property type="evidence" value="ECO:0007669"/>
    <property type="project" value="UniProtKB-UniRule"/>
</dbReference>
<dbReference type="Gene3D" id="2.70.150.10">
    <property type="entry name" value="Calcium-transporting ATPase, cytoplasmic transduction domain A"/>
    <property type="match status" value="1"/>
</dbReference>
<evidence type="ECO:0000256" key="4">
    <source>
        <dbReference type="ARBA" id="ARBA00008804"/>
    </source>
</evidence>
<dbReference type="InterPro" id="IPR044492">
    <property type="entry name" value="P_typ_ATPase_HD_dom"/>
</dbReference>
<comment type="similarity">
    <text evidence="3">Belongs to the PHF5 family.</text>
</comment>
<dbReference type="FunFam" id="3.40.1110.10:FF:000004">
    <property type="entry name" value="Plasma membrane ATPase"/>
    <property type="match status" value="1"/>
</dbReference>
<evidence type="ECO:0000256" key="2">
    <source>
        <dbReference type="ARBA" id="ARBA00004651"/>
    </source>
</evidence>
<evidence type="ECO:0000256" key="13">
    <source>
        <dbReference type="ARBA" id="ARBA00022840"/>
    </source>
</evidence>
<protein>
    <recommendedName>
        <fullName evidence="23">Plasma membrane ATPase</fullName>
        <ecNumber evidence="23">7.1.2.1</ecNumber>
    </recommendedName>
</protein>
<dbReference type="EC" id="7.1.2.1" evidence="23"/>
<keyword evidence="14 23" id="KW-0460">Magnesium</keyword>
<dbReference type="SFLD" id="SFLDF00027">
    <property type="entry name" value="p-type_atpase"/>
    <property type="match status" value="1"/>
</dbReference>
<evidence type="ECO:0000313" key="26">
    <source>
        <dbReference type="Proteomes" id="UP000224567"/>
    </source>
</evidence>
<dbReference type="GO" id="GO:0008553">
    <property type="term" value="F:P-type proton-exporting transporter activity"/>
    <property type="evidence" value="ECO:0007669"/>
    <property type="project" value="UniProtKB-UniRule"/>
</dbReference>
<feature type="domain" description="P-type ATPase A" evidence="24">
    <location>
        <begin position="239"/>
        <end position="338"/>
    </location>
</feature>
<evidence type="ECO:0000256" key="8">
    <source>
        <dbReference type="ARBA" id="ARBA00022553"/>
    </source>
</evidence>
<dbReference type="SFLD" id="SFLDS00003">
    <property type="entry name" value="Haloacid_Dehalogenase"/>
    <property type="match status" value="1"/>
</dbReference>
<dbReference type="GO" id="GO:0005886">
    <property type="term" value="C:plasma membrane"/>
    <property type="evidence" value="ECO:0007669"/>
    <property type="project" value="UniProtKB-SubCell"/>
</dbReference>
<dbReference type="Gene3D" id="1.10.1620.10">
    <property type="entry name" value="Ribosomal protein L39e"/>
    <property type="match status" value="1"/>
</dbReference>
<dbReference type="InterPro" id="IPR059000">
    <property type="entry name" value="ATPase_P-type_domA"/>
</dbReference>
<evidence type="ECO:0000256" key="16">
    <source>
        <dbReference type="ARBA" id="ARBA00022980"/>
    </source>
</evidence>
<keyword evidence="9 23" id="KW-0812">Transmembrane</keyword>
<gene>
    <name evidence="25" type="ORF">CQW23_06865</name>
</gene>
<evidence type="ECO:0000256" key="22">
    <source>
        <dbReference type="ARBA" id="ARBA00062329"/>
    </source>
</evidence>
<dbReference type="InterPro" id="IPR023626">
    <property type="entry name" value="Ribosomal_eL39_dom_sf"/>
</dbReference>
<evidence type="ECO:0000256" key="12">
    <source>
        <dbReference type="ARBA" id="ARBA00022781"/>
    </source>
</evidence>
<dbReference type="PROSITE" id="PS00154">
    <property type="entry name" value="ATPASE_E1_E2"/>
    <property type="match status" value="1"/>
</dbReference>
<proteinExistence type="inferred from homology"/>
<evidence type="ECO:0000256" key="21">
    <source>
        <dbReference type="ARBA" id="ARBA00048122"/>
    </source>
</evidence>
<dbReference type="FunFam" id="2.70.150.10:FF:000004">
    <property type="entry name" value="Plasma membrane ATPase"/>
    <property type="match status" value="1"/>
</dbReference>
<dbReference type="GO" id="GO:0006412">
    <property type="term" value="P:translation"/>
    <property type="evidence" value="ECO:0007669"/>
    <property type="project" value="InterPro"/>
</dbReference>
<keyword evidence="19 23" id="KW-0472">Membrane</keyword>
<dbReference type="InterPro" id="IPR006534">
    <property type="entry name" value="P-type_ATPase_IIIA"/>
</dbReference>
<feature type="transmembrane region" description="Helical" evidence="23">
    <location>
        <begin position="350"/>
        <end position="376"/>
    </location>
</feature>
<comment type="catalytic activity">
    <reaction evidence="21 23">
        <text>ATP + H2O + H(+)(in) = ADP + phosphate + 2 H(+)(out)</text>
        <dbReference type="Rhea" id="RHEA:20852"/>
        <dbReference type="ChEBI" id="CHEBI:15377"/>
        <dbReference type="ChEBI" id="CHEBI:15378"/>
        <dbReference type="ChEBI" id="CHEBI:30616"/>
        <dbReference type="ChEBI" id="CHEBI:43474"/>
        <dbReference type="ChEBI" id="CHEBI:456216"/>
        <dbReference type="EC" id="7.1.2.1"/>
    </reaction>
</comment>
<keyword evidence="17 23" id="KW-1133">Transmembrane helix</keyword>
<keyword evidence="10" id="KW-0479">Metal-binding</keyword>
<dbReference type="Pfam" id="PF00122">
    <property type="entry name" value="E1-E2_ATPase"/>
    <property type="match status" value="1"/>
</dbReference>
<comment type="subcellular location">
    <subcellularLocation>
        <location evidence="2 23">Cell membrane</location>
        <topology evidence="2 23">Multi-pass membrane protein</topology>
    </subcellularLocation>
</comment>
<evidence type="ECO:0000256" key="9">
    <source>
        <dbReference type="ARBA" id="ARBA00022692"/>
    </source>
</evidence>
<keyword evidence="8" id="KW-0597">Phosphoprotein</keyword>
<organism evidence="25 26">
    <name type="scientific">Capsicum baccatum</name>
    <name type="common">Peruvian pepper</name>
    <dbReference type="NCBI Taxonomy" id="33114"/>
    <lineage>
        <taxon>Eukaryota</taxon>
        <taxon>Viridiplantae</taxon>
        <taxon>Streptophyta</taxon>
        <taxon>Embryophyta</taxon>
        <taxon>Tracheophyta</taxon>
        <taxon>Spermatophyta</taxon>
        <taxon>Magnoliopsida</taxon>
        <taxon>eudicotyledons</taxon>
        <taxon>Gunneridae</taxon>
        <taxon>Pentapetalae</taxon>
        <taxon>asterids</taxon>
        <taxon>lamiids</taxon>
        <taxon>Solanales</taxon>
        <taxon>Solanaceae</taxon>
        <taxon>Solanoideae</taxon>
        <taxon>Capsiceae</taxon>
        <taxon>Capsicum</taxon>
    </lineage>
</organism>
<keyword evidence="18 23" id="KW-0406">Ion transport</keyword>
<feature type="transmembrane region" description="Helical" evidence="23">
    <location>
        <begin position="928"/>
        <end position="945"/>
    </location>
</feature>
<dbReference type="Gene3D" id="3.40.1110.10">
    <property type="entry name" value="Calcium-transporting ATPase, cytoplasmic domain N"/>
    <property type="match status" value="1"/>
</dbReference>
<reference evidence="25 26" key="1">
    <citation type="journal article" date="2017" name="Genome Biol.">
        <title>New reference genome sequences of hot pepper reveal the massive evolution of plant disease-resistance genes by retroduplication.</title>
        <authorList>
            <person name="Kim S."/>
            <person name="Park J."/>
            <person name="Yeom S.I."/>
            <person name="Kim Y.M."/>
            <person name="Seo E."/>
            <person name="Kim K.T."/>
            <person name="Kim M.S."/>
            <person name="Lee J.M."/>
            <person name="Cheong K."/>
            <person name="Shin H.S."/>
            <person name="Kim S.B."/>
            <person name="Han K."/>
            <person name="Lee J."/>
            <person name="Park M."/>
            <person name="Lee H.A."/>
            <person name="Lee H.Y."/>
            <person name="Lee Y."/>
            <person name="Oh S."/>
            <person name="Lee J.H."/>
            <person name="Choi E."/>
            <person name="Choi E."/>
            <person name="Lee S.E."/>
            <person name="Jeon J."/>
            <person name="Kim H."/>
            <person name="Choi G."/>
            <person name="Song H."/>
            <person name="Lee J."/>
            <person name="Lee S.C."/>
            <person name="Kwon J.K."/>
            <person name="Lee H.Y."/>
            <person name="Koo N."/>
            <person name="Hong Y."/>
            <person name="Kim R.W."/>
            <person name="Kang W.H."/>
            <person name="Huh J.H."/>
            <person name="Kang B.C."/>
            <person name="Yang T.J."/>
            <person name="Lee Y.H."/>
            <person name="Bennetzen J.L."/>
            <person name="Choi D."/>
        </authorList>
    </citation>
    <scope>NUCLEOTIDE SEQUENCE [LARGE SCALE GENOMIC DNA]</scope>
    <source>
        <strain evidence="26">cv. PBC81</strain>
    </source>
</reference>
<dbReference type="GO" id="GO:0003735">
    <property type="term" value="F:structural constituent of ribosome"/>
    <property type="evidence" value="ECO:0007669"/>
    <property type="project" value="InterPro"/>
</dbReference>
<dbReference type="PANTHER" id="PTHR42861">
    <property type="entry name" value="CALCIUM-TRANSPORTING ATPASE"/>
    <property type="match status" value="1"/>
</dbReference>
<dbReference type="STRING" id="33114.A0A2G2X4L7"/>
<dbReference type="FunFam" id="3.40.50.1000:FF:000211">
    <property type="entry name" value="Plasma membrane ATPase"/>
    <property type="match status" value="1"/>
</dbReference>
<evidence type="ECO:0000256" key="15">
    <source>
        <dbReference type="ARBA" id="ARBA00022967"/>
    </source>
</evidence>
<comment type="subunit">
    <text evidence="22">Possibly exists as a homodimer or a homotrimer.</text>
</comment>
<comment type="caution">
    <text evidence="23">Lacks conserved residue(s) required for the propagation of feature annotation.</text>
</comment>
<dbReference type="InterPro" id="IPR000077">
    <property type="entry name" value="Ribosomal_eL39"/>
</dbReference>
<keyword evidence="16" id="KW-0689">Ribosomal protein</keyword>
<evidence type="ECO:0000259" key="24">
    <source>
        <dbReference type="Pfam" id="PF00122"/>
    </source>
</evidence>
<evidence type="ECO:0000256" key="7">
    <source>
        <dbReference type="ARBA" id="ARBA00022475"/>
    </source>
</evidence>
<evidence type="ECO:0000256" key="19">
    <source>
        <dbReference type="ARBA" id="ARBA00023136"/>
    </source>
</evidence>
<dbReference type="SUPFAM" id="SSF48662">
    <property type="entry name" value="Ribosomal protein L39e"/>
    <property type="match status" value="1"/>
</dbReference>
<dbReference type="GO" id="GO:0016887">
    <property type="term" value="F:ATP hydrolysis activity"/>
    <property type="evidence" value="ECO:0007669"/>
    <property type="project" value="InterPro"/>
</dbReference>
<dbReference type="GO" id="GO:0005840">
    <property type="term" value="C:ribosome"/>
    <property type="evidence" value="ECO:0007669"/>
    <property type="project" value="UniProtKB-KW"/>
</dbReference>
<keyword evidence="7" id="KW-1003">Cell membrane</keyword>
<dbReference type="InterPro" id="IPR008250">
    <property type="entry name" value="ATPase_P-typ_transduc_dom_A_sf"/>
</dbReference>
<feature type="transmembrane region" description="Helical" evidence="23">
    <location>
        <begin position="388"/>
        <end position="410"/>
    </location>
</feature>
<keyword evidence="15 23" id="KW-1278">Translocase</keyword>
<evidence type="ECO:0000256" key="17">
    <source>
        <dbReference type="ARBA" id="ARBA00022989"/>
    </source>
</evidence>
<dbReference type="GO" id="GO:0046872">
    <property type="term" value="F:metal ion binding"/>
    <property type="evidence" value="ECO:0007669"/>
    <property type="project" value="UniProtKB-KW"/>
</dbReference>
<evidence type="ECO:0000256" key="23">
    <source>
        <dbReference type="RuleBase" id="RU362083"/>
    </source>
</evidence>
<dbReference type="Pfam" id="PF00832">
    <property type="entry name" value="Ribosomal_L39"/>
    <property type="match status" value="1"/>
</dbReference>
<dbReference type="InterPro" id="IPR005345">
    <property type="entry name" value="PHF5"/>
</dbReference>
<comment type="similarity">
    <text evidence="5">Belongs to the eukaryotic ribosomal protein eL39 family.</text>
</comment>
<keyword evidence="12 23" id="KW-0375">Hydrogen ion transport</keyword>
<dbReference type="Proteomes" id="UP000224567">
    <property type="component" value="Unassembled WGS sequence"/>
</dbReference>
<evidence type="ECO:0000256" key="1">
    <source>
        <dbReference type="ARBA" id="ARBA00003417"/>
    </source>
</evidence>
<dbReference type="Pfam" id="PF03660">
    <property type="entry name" value="PHF5"/>
    <property type="match status" value="1"/>
</dbReference>
<evidence type="ECO:0000256" key="11">
    <source>
        <dbReference type="ARBA" id="ARBA00022741"/>
    </source>
</evidence>
<evidence type="ECO:0000256" key="14">
    <source>
        <dbReference type="ARBA" id="ARBA00022842"/>
    </source>
</evidence>
<dbReference type="NCBIfam" id="TIGR01494">
    <property type="entry name" value="ATPase_P-type"/>
    <property type="match status" value="2"/>
</dbReference>
<dbReference type="InterPro" id="IPR023299">
    <property type="entry name" value="ATPase_P-typ_cyto_dom_N"/>
</dbReference>
<evidence type="ECO:0000256" key="10">
    <source>
        <dbReference type="ARBA" id="ARBA00022723"/>
    </source>
</evidence>
<accession>A0A2G2X4L7</accession>
<dbReference type="SFLD" id="SFLDG00002">
    <property type="entry name" value="C1.7:_P-type_atpase_like"/>
    <property type="match status" value="1"/>
</dbReference>
<dbReference type="InterPro" id="IPR023298">
    <property type="entry name" value="ATPase_P-typ_TM_dom_sf"/>
</dbReference>